<dbReference type="EMBL" id="JAKOGI010000047">
    <property type="protein sequence ID" value="KAJ8446910.1"/>
    <property type="molecule type" value="Genomic_DNA"/>
</dbReference>
<dbReference type="OrthoDB" id="1746852at2759"/>
<dbReference type="PANTHER" id="PTHR33240">
    <property type="entry name" value="OS08G0508500 PROTEIN"/>
    <property type="match status" value="1"/>
</dbReference>
<protein>
    <submittedName>
        <fullName evidence="2">Uncharacterized protein</fullName>
    </submittedName>
</protein>
<accession>A0A9Q1QNU2</accession>
<feature type="compositionally biased region" description="Low complexity" evidence="1">
    <location>
        <begin position="167"/>
        <end position="179"/>
    </location>
</feature>
<feature type="region of interest" description="Disordered" evidence="1">
    <location>
        <begin position="107"/>
        <end position="179"/>
    </location>
</feature>
<organism evidence="2 3">
    <name type="scientific">Carnegiea gigantea</name>
    <dbReference type="NCBI Taxonomy" id="171969"/>
    <lineage>
        <taxon>Eukaryota</taxon>
        <taxon>Viridiplantae</taxon>
        <taxon>Streptophyta</taxon>
        <taxon>Embryophyta</taxon>
        <taxon>Tracheophyta</taxon>
        <taxon>Spermatophyta</taxon>
        <taxon>Magnoliopsida</taxon>
        <taxon>eudicotyledons</taxon>
        <taxon>Gunneridae</taxon>
        <taxon>Pentapetalae</taxon>
        <taxon>Caryophyllales</taxon>
        <taxon>Cactineae</taxon>
        <taxon>Cactaceae</taxon>
        <taxon>Cactoideae</taxon>
        <taxon>Echinocereeae</taxon>
        <taxon>Carnegiea</taxon>
    </lineage>
</organism>
<evidence type="ECO:0000313" key="2">
    <source>
        <dbReference type="EMBL" id="KAJ8446910.1"/>
    </source>
</evidence>
<proteinExistence type="predicted"/>
<sequence length="179" mass="19588">MVPTMVFDGKEAPHFPSPHNDPLVVEMKIASDCLEKLTYLRRDIVPLVHPILDFSGQEVNPTGMIRLLVRFGNKLKAKNLEVDFLIVDIPTAYNVILGCSTFYKKKKKKKEEEKRKRTKQNKRWGSYTSGTPLSSRPSSSGVPASVSKGLVASSSGPSPSPEGVMNSISSGSRPSASAR</sequence>
<comment type="caution">
    <text evidence="2">The sequence shown here is derived from an EMBL/GenBank/DDBJ whole genome shotgun (WGS) entry which is preliminary data.</text>
</comment>
<evidence type="ECO:0000256" key="1">
    <source>
        <dbReference type="SAM" id="MobiDB-lite"/>
    </source>
</evidence>
<feature type="compositionally biased region" description="Low complexity" evidence="1">
    <location>
        <begin position="128"/>
        <end position="157"/>
    </location>
</feature>
<keyword evidence="3" id="KW-1185">Reference proteome</keyword>
<gene>
    <name evidence="2" type="ORF">Cgig2_013211</name>
</gene>
<name>A0A9Q1QNU2_9CARY</name>
<evidence type="ECO:0000313" key="3">
    <source>
        <dbReference type="Proteomes" id="UP001153076"/>
    </source>
</evidence>
<dbReference type="Proteomes" id="UP001153076">
    <property type="component" value="Unassembled WGS sequence"/>
</dbReference>
<dbReference type="PANTHER" id="PTHR33240:SF17">
    <property type="entry name" value="EUKARYOTIC PEPTIDE CHAIN RELEASE FACTOR GTP-BINDING SUBUNIT-LIKE"/>
    <property type="match status" value="1"/>
</dbReference>
<reference evidence="2" key="1">
    <citation type="submission" date="2022-04" db="EMBL/GenBank/DDBJ databases">
        <title>Carnegiea gigantea Genome sequencing and assembly v2.</title>
        <authorList>
            <person name="Copetti D."/>
            <person name="Sanderson M.J."/>
            <person name="Burquez A."/>
            <person name="Wojciechowski M.F."/>
        </authorList>
    </citation>
    <scope>NUCLEOTIDE SEQUENCE</scope>
    <source>
        <strain evidence="2">SGP5-SGP5p</strain>
        <tissue evidence="2">Aerial part</tissue>
    </source>
</reference>
<dbReference type="AlphaFoldDB" id="A0A9Q1QNU2"/>